<evidence type="ECO:0000256" key="1">
    <source>
        <dbReference type="ARBA" id="ARBA00007447"/>
    </source>
</evidence>
<sequence length="483" mass="49470">MLRASPLPLSLLALLILNISSSTATPPHPATTTAAPGKTIHLSRRVQHKRNSDPSWLQAHRAAVHAKYGLTKSKRASSGQNLLVNQNSDTSYFGSIEVGTPLQAFDVILDSGSSDLWIANSDTAGSGITLFDAQSSSTFVSSNTPFSVQYASGSATGTLGSDIVSFAGFEIQSQTFGLVNGTSSGLLSSPVSGLMGLAFTSLASSGATPFWEAITNTNGALSSPLMAVQLTRFNNDTHASTLEPGGTFTLGATNSSLFTGNIDYQNIPSGAPGYWMQDITGLTSQGTSITLPSGSSSWAAIDTGTTGIGGPADVLENLYAAIPGSSKGTGQYEGYYIYPCSTDVNVAMTFGSSSNSWSISPADMQFQQIDTNNCVGAIFEISTGSNTPAWIVGDSFLKNVYTVFRSSPASVGFATLSSTALGMNGVNGAVPSATVASSGAPAATGSGTTSPKSSSALSGRMSSATGTLALIMSMLVAVAMWML</sequence>
<feature type="domain" description="Peptidase A1" evidence="7">
    <location>
        <begin position="92"/>
        <end position="414"/>
    </location>
</feature>
<dbReference type="InterPro" id="IPR033121">
    <property type="entry name" value="PEPTIDASE_A1"/>
</dbReference>
<feature type="signal peptide" evidence="6">
    <location>
        <begin position="1"/>
        <end position="24"/>
    </location>
</feature>
<evidence type="ECO:0000256" key="6">
    <source>
        <dbReference type="SAM" id="SignalP"/>
    </source>
</evidence>
<feature type="active site" evidence="3">
    <location>
        <position position="110"/>
    </location>
</feature>
<accession>A0A4V3XJK4</accession>
<dbReference type="AlphaFoldDB" id="A0A4V3XJK4"/>
<reference evidence="8 9" key="1">
    <citation type="submission" date="2019-02" db="EMBL/GenBank/DDBJ databases">
        <title>Genome sequencing of the rare red list fungi Antrodiella citrinella (Flaviporus citrinellus).</title>
        <authorList>
            <person name="Buettner E."/>
            <person name="Kellner H."/>
        </authorList>
    </citation>
    <scope>NUCLEOTIDE SEQUENCE [LARGE SCALE GENOMIC DNA]</scope>
    <source>
        <strain evidence="8 9">DSM 108506</strain>
    </source>
</reference>
<keyword evidence="6" id="KW-0732">Signal</keyword>
<dbReference type="GO" id="GO:0004190">
    <property type="term" value="F:aspartic-type endopeptidase activity"/>
    <property type="evidence" value="ECO:0007669"/>
    <property type="project" value="UniProtKB-KW"/>
</dbReference>
<dbReference type="Proteomes" id="UP000308730">
    <property type="component" value="Unassembled WGS sequence"/>
</dbReference>
<dbReference type="PANTHER" id="PTHR47966">
    <property type="entry name" value="BETA-SITE APP-CLEAVING ENZYME, ISOFORM A-RELATED"/>
    <property type="match status" value="1"/>
</dbReference>
<evidence type="ECO:0000259" key="7">
    <source>
        <dbReference type="PROSITE" id="PS51767"/>
    </source>
</evidence>
<dbReference type="InterPro" id="IPR034164">
    <property type="entry name" value="Pepsin-like_dom"/>
</dbReference>
<dbReference type="InterPro" id="IPR021109">
    <property type="entry name" value="Peptidase_aspartic_dom_sf"/>
</dbReference>
<evidence type="ECO:0000256" key="5">
    <source>
        <dbReference type="SAM" id="MobiDB-lite"/>
    </source>
</evidence>
<dbReference type="PROSITE" id="PS00141">
    <property type="entry name" value="ASP_PROTEASE"/>
    <property type="match status" value="1"/>
</dbReference>
<dbReference type="Pfam" id="PF00026">
    <property type="entry name" value="Asp"/>
    <property type="match status" value="1"/>
</dbReference>
<dbReference type="InterPro" id="IPR001461">
    <property type="entry name" value="Aspartic_peptidase_A1"/>
</dbReference>
<feature type="region of interest" description="Disordered" evidence="5">
    <location>
        <begin position="439"/>
        <end position="458"/>
    </location>
</feature>
<feature type="chain" id="PRO_5020248995" description="Peptidase A1 domain-containing protein" evidence="6">
    <location>
        <begin position="25"/>
        <end position="483"/>
    </location>
</feature>
<name>A0A4V3XJK4_9APHY</name>
<dbReference type="PROSITE" id="PS51767">
    <property type="entry name" value="PEPTIDASE_A1"/>
    <property type="match status" value="1"/>
</dbReference>
<dbReference type="Gene3D" id="2.40.70.10">
    <property type="entry name" value="Acid Proteases"/>
    <property type="match status" value="2"/>
</dbReference>
<keyword evidence="9" id="KW-1185">Reference proteome</keyword>
<dbReference type="InterPro" id="IPR001969">
    <property type="entry name" value="Aspartic_peptidase_AS"/>
</dbReference>
<evidence type="ECO:0000256" key="2">
    <source>
        <dbReference type="ARBA" id="ARBA00022750"/>
    </source>
</evidence>
<dbReference type="FunFam" id="2.40.70.10:FF:000008">
    <property type="entry name" value="Cathepsin D"/>
    <property type="match status" value="1"/>
</dbReference>
<comment type="similarity">
    <text evidence="1 4">Belongs to the peptidase A1 family.</text>
</comment>
<gene>
    <name evidence="8" type="ORF">EUX98_g771</name>
</gene>
<keyword evidence="4" id="KW-0378">Hydrolase</keyword>
<evidence type="ECO:0000256" key="4">
    <source>
        <dbReference type="RuleBase" id="RU000454"/>
    </source>
</evidence>
<keyword evidence="4" id="KW-0645">Protease</keyword>
<organism evidence="8 9">
    <name type="scientific">Antrodiella citrinella</name>
    <dbReference type="NCBI Taxonomy" id="2447956"/>
    <lineage>
        <taxon>Eukaryota</taxon>
        <taxon>Fungi</taxon>
        <taxon>Dikarya</taxon>
        <taxon>Basidiomycota</taxon>
        <taxon>Agaricomycotina</taxon>
        <taxon>Agaricomycetes</taxon>
        <taxon>Polyporales</taxon>
        <taxon>Steccherinaceae</taxon>
        <taxon>Antrodiella</taxon>
    </lineage>
</organism>
<feature type="active site" evidence="3">
    <location>
        <position position="302"/>
    </location>
</feature>
<keyword evidence="2 4" id="KW-0064">Aspartyl protease</keyword>
<dbReference type="GO" id="GO:0006508">
    <property type="term" value="P:proteolysis"/>
    <property type="evidence" value="ECO:0007669"/>
    <property type="project" value="UniProtKB-KW"/>
</dbReference>
<protein>
    <recommendedName>
        <fullName evidence="7">Peptidase A1 domain-containing protein</fullName>
    </recommendedName>
</protein>
<dbReference type="EMBL" id="SGPM01000006">
    <property type="protein sequence ID" value="THH33413.1"/>
    <property type="molecule type" value="Genomic_DNA"/>
</dbReference>
<proteinExistence type="inferred from homology"/>
<evidence type="ECO:0000313" key="9">
    <source>
        <dbReference type="Proteomes" id="UP000308730"/>
    </source>
</evidence>
<comment type="caution">
    <text evidence="8">The sequence shown here is derived from an EMBL/GenBank/DDBJ whole genome shotgun (WGS) entry which is preliminary data.</text>
</comment>
<dbReference type="PRINTS" id="PR00792">
    <property type="entry name" value="PEPSIN"/>
</dbReference>
<dbReference type="OrthoDB" id="771136at2759"/>
<dbReference type="PANTHER" id="PTHR47966:SF6">
    <property type="entry name" value="PEPTIDASE A1 DOMAIN-CONTAINING PROTEIN"/>
    <property type="match status" value="1"/>
</dbReference>
<evidence type="ECO:0000313" key="8">
    <source>
        <dbReference type="EMBL" id="THH33413.1"/>
    </source>
</evidence>
<dbReference type="CDD" id="cd05471">
    <property type="entry name" value="pepsin_like"/>
    <property type="match status" value="1"/>
</dbReference>
<evidence type="ECO:0000256" key="3">
    <source>
        <dbReference type="PIRSR" id="PIRSR601461-1"/>
    </source>
</evidence>
<dbReference type="SUPFAM" id="SSF50630">
    <property type="entry name" value="Acid proteases"/>
    <property type="match status" value="1"/>
</dbReference>